<dbReference type="AlphaFoldDB" id="A0A6B3NBA1"/>
<sequence>MYYPYNQGYQNLVFENDLEDFKLPYLIVGKLDREIMQQRYVHLQKKSYGVISRTGKEIKQWFDYG</sequence>
<dbReference type="EMBL" id="JAAHFQ010000030">
    <property type="protein sequence ID" value="NER26448.1"/>
    <property type="molecule type" value="Genomic_DNA"/>
</dbReference>
<comment type="caution">
    <text evidence="1">The sequence shown here is derived from an EMBL/GenBank/DDBJ whole genome shotgun (WGS) entry which is preliminary data.</text>
</comment>
<reference evidence="1" key="1">
    <citation type="submission" date="2019-11" db="EMBL/GenBank/DDBJ databases">
        <title>Genomic insights into an expanded diversity of filamentous marine cyanobacteria reveals the extraordinary biosynthetic potential of Moorea and Okeania.</title>
        <authorList>
            <person name="Ferreira Leao T."/>
            <person name="Wang M."/>
            <person name="Moss N."/>
            <person name="Da Silva R."/>
            <person name="Sanders J."/>
            <person name="Nurk S."/>
            <person name="Gurevich A."/>
            <person name="Humphrey G."/>
            <person name="Reher R."/>
            <person name="Zhu Q."/>
            <person name="Belda-Ferre P."/>
            <person name="Glukhov E."/>
            <person name="Rex R."/>
            <person name="Dorrestein P.C."/>
            <person name="Knight R."/>
            <person name="Pevzner P."/>
            <person name="Gerwick W.H."/>
            <person name="Gerwick L."/>
        </authorList>
    </citation>
    <scope>NUCLEOTIDE SEQUENCE</scope>
    <source>
        <strain evidence="1">SIO1C4</strain>
    </source>
</reference>
<organism evidence="1">
    <name type="scientific">Symploca sp. SIO1C4</name>
    <dbReference type="NCBI Taxonomy" id="2607765"/>
    <lineage>
        <taxon>Bacteria</taxon>
        <taxon>Bacillati</taxon>
        <taxon>Cyanobacteriota</taxon>
        <taxon>Cyanophyceae</taxon>
        <taxon>Coleofasciculales</taxon>
        <taxon>Coleofasciculaceae</taxon>
        <taxon>Symploca</taxon>
    </lineage>
</organism>
<protein>
    <submittedName>
        <fullName evidence="1">Uncharacterized protein</fullName>
    </submittedName>
</protein>
<name>A0A6B3NBA1_9CYAN</name>
<proteinExistence type="predicted"/>
<gene>
    <name evidence="1" type="ORF">F6J89_02175</name>
</gene>
<evidence type="ECO:0000313" key="1">
    <source>
        <dbReference type="EMBL" id="NER26448.1"/>
    </source>
</evidence>
<accession>A0A6B3NBA1</accession>